<organism evidence="1 2">
    <name type="scientific">Mucuna pruriens</name>
    <name type="common">Velvet bean</name>
    <name type="synonym">Dolichos pruriens</name>
    <dbReference type="NCBI Taxonomy" id="157652"/>
    <lineage>
        <taxon>Eukaryota</taxon>
        <taxon>Viridiplantae</taxon>
        <taxon>Streptophyta</taxon>
        <taxon>Embryophyta</taxon>
        <taxon>Tracheophyta</taxon>
        <taxon>Spermatophyta</taxon>
        <taxon>Magnoliopsida</taxon>
        <taxon>eudicotyledons</taxon>
        <taxon>Gunneridae</taxon>
        <taxon>Pentapetalae</taxon>
        <taxon>rosids</taxon>
        <taxon>fabids</taxon>
        <taxon>Fabales</taxon>
        <taxon>Fabaceae</taxon>
        <taxon>Papilionoideae</taxon>
        <taxon>50 kb inversion clade</taxon>
        <taxon>NPAAA clade</taxon>
        <taxon>indigoferoid/millettioid clade</taxon>
        <taxon>Phaseoleae</taxon>
        <taxon>Mucuna</taxon>
    </lineage>
</organism>
<name>A0A371HD78_MUCPR</name>
<dbReference type="Proteomes" id="UP000257109">
    <property type="component" value="Unassembled WGS sequence"/>
</dbReference>
<keyword evidence="2" id="KW-1185">Reference proteome</keyword>
<accession>A0A371HD78</accession>
<dbReference type="EMBL" id="QJKJ01002912">
    <property type="protein sequence ID" value="RDY00756.1"/>
    <property type="molecule type" value="Genomic_DNA"/>
</dbReference>
<comment type="caution">
    <text evidence="1">The sequence shown here is derived from an EMBL/GenBank/DDBJ whole genome shotgun (WGS) entry which is preliminary data.</text>
</comment>
<gene>
    <name evidence="1" type="ORF">CR513_16020</name>
</gene>
<evidence type="ECO:0000313" key="1">
    <source>
        <dbReference type="EMBL" id="RDY00756.1"/>
    </source>
</evidence>
<protein>
    <recommendedName>
        <fullName evidence="3">Reverse transcriptase Ty1/copia-type domain-containing protein</fullName>
    </recommendedName>
</protein>
<sequence length="230" mass="26390">MDRFRAPPKLNKEASWPMCLDHEGLELCNKIFSLRILLERRGEVTDDTSESFIVVIDAIKTPTLVQEGLKDENWVQAMKEEMKALEKNSTWAIVDKPKDQRAIDCRWIYTETFAPNSKDENSKSYSFLSCSLWLEFCNSLIAHFAFTEEGIGIAVSQQVCRLKKALYGLNSLPKHDLEDLLKHSHGDHTLFIKSSPKGKLTLLLVYVDDMIVTGMMRFKTNSEREKLTTL</sequence>
<evidence type="ECO:0008006" key="3">
    <source>
        <dbReference type="Google" id="ProtNLM"/>
    </source>
</evidence>
<reference evidence="1" key="1">
    <citation type="submission" date="2018-05" db="EMBL/GenBank/DDBJ databases">
        <title>Draft genome of Mucuna pruriens seed.</title>
        <authorList>
            <person name="Nnadi N.E."/>
            <person name="Vos R."/>
            <person name="Hasami M.H."/>
            <person name="Devisetty U.K."/>
            <person name="Aguiy J.C."/>
        </authorList>
    </citation>
    <scope>NUCLEOTIDE SEQUENCE [LARGE SCALE GENOMIC DNA]</scope>
    <source>
        <strain evidence="1">JCA_2017</strain>
    </source>
</reference>
<dbReference type="OrthoDB" id="695883at2759"/>
<evidence type="ECO:0000313" key="2">
    <source>
        <dbReference type="Proteomes" id="UP000257109"/>
    </source>
</evidence>
<dbReference type="AlphaFoldDB" id="A0A371HD78"/>
<proteinExistence type="predicted"/>
<feature type="non-terminal residue" evidence="1">
    <location>
        <position position="1"/>
    </location>
</feature>